<evidence type="ECO:0000313" key="4">
    <source>
        <dbReference type="EMBL" id="ORY11190.1"/>
    </source>
</evidence>
<dbReference type="STRING" id="329046.A0A1Y1ZLR8"/>
<keyword evidence="1" id="KW-0349">Heme</keyword>
<dbReference type="PROSITE" id="PS50855">
    <property type="entry name" value="COX1"/>
    <property type="match status" value="1"/>
</dbReference>
<name>A0A1Y1ZLR8_9FUNG</name>
<evidence type="ECO:0000256" key="2">
    <source>
        <dbReference type="SAM" id="Phobius"/>
    </source>
</evidence>
<dbReference type="UniPathway" id="UPA00705"/>
<dbReference type="Proteomes" id="UP000193642">
    <property type="component" value="Unassembled WGS sequence"/>
</dbReference>
<dbReference type="GO" id="GO:0046872">
    <property type="term" value="F:metal ion binding"/>
    <property type="evidence" value="ECO:0007669"/>
    <property type="project" value="UniProtKB-KW"/>
</dbReference>
<sequence length="73" mass="7963">INRWFLSTNAKDIGTLYIIFGLLAGLIGSALSFLIRLELSSGGNVFFAGAHEQYNVVITAHAIVMIFFMVMPA</sequence>
<dbReference type="GO" id="GO:0020037">
    <property type="term" value="F:heme binding"/>
    <property type="evidence" value="ECO:0007669"/>
    <property type="project" value="InterPro"/>
</dbReference>
<keyword evidence="1" id="KW-0813">Transport</keyword>
<dbReference type="EMBL" id="MCGO01000381">
    <property type="protein sequence ID" value="ORY11190.1"/>
    <property type="molecule type" value="Genomic_DNA"/>
</dbReference>
<dbReference type="SUPFAM" id="SSF81442">
    <property type="entry name" value="Cytochrome c oxidase subunit I-like"/>
    <property type="match status" value="1"/>
</dbReference>
<comment type="caution">
    <text evidence="4">The sequence shown here is derived from an EMBL/GenBank/DDBJ whole genome shotgun (WGS) entry which is preliminary data.</text>
</comment>
<feature type="non-terminal residue" evidence="4">
    <location>
        <position position="1"/>
    </location>
</feature>
<evidence type="ECO:0000256" key="1">
    <source>
        <dbReference type="RuleBase" id="RU000369"/>
    </source>
</evidence>
<dbReference type="GO" id="GO:0006123">
    <property type="term" value="P:mitochondrial electron transport, cytochrome c to oxygen"/>
    <property type="evidence" value="ECO:0007669"/>
    <property type="project" value="TreeGrafter"/>
</dbReference>
<dbReference type="PRINTS" id="PR01165">
    <property type="entry name" value="CYCOXIDASEI"/>
</dbReference>
<dbReference type="Gene3D" id="1.20.210.10">
    <property type="entry name" value="Cytochrome c oxidase-like, subunit I domain"/>
    <property type="match status" value="1"/>
</dbReference>
<keyword evidence="5" id="KW-1185">Reference proteome</keyword>
<keyword evidence="1 2" id="KW-0812">Transmembrane</keyword>
<keyword evidence="1 2" id="KW-0472">Membrane</keyword>
<gene>
    <name evidence="4" type="ORF">BCR33DRAFT_629157</name>
</gene>
<dbReference type="AlphaFoldDB" id="A0A1Y1ZLR8"/>
<feature type="domain" description="Cytochrome oxidase subunit I profile" evidence="3">
    <location>
        <begin position="1"/>
        <end position="73"/>
    </location>
</feature>
<keyword evidence="1" id="KW-0186">Copper</keyword>
<dbReference type="GO" id="GO:0004129">
    <property type="term" value="F:cytochrome-c oxidase activity"/>
    <property type="evidence" value="ECO:0007669"/>
    <property type="project" value="UniProtKB-EC"/>
</dbReference>
<dbReference type="PANTHER" id="PTHR10422:SF18">
    <property type="entry name" value="CYTOCHROME C OXIDASE SUBUNIT 1"/>
    <property type="match status" value="1"/>
</dbReference>
<comment type="similarity">
    <text evidence="1">Belongs to the heme-copper respiratory oxidase family.</text>
</comment>
<feature type="transmembrane region" description="Helical" evidence="2">
    <location>
        <begin position="12"/>
        <end position="34"/>
    </location>
</feature>
<dbReference type="InterPro" id="IPR000883">
    <property type="entry name" value="Cyt_C_Oxase_1"/>
</dbReference>
<accession>A0A1Y1ZLR8</accession>
<keyword evidence="1" id="KW-0999">Mitochondrion inner membrane</keyword>
<proteinExistence type="inferred from homology"/>
<keyword evidence="1" id="KW-0408">Iron</keyword>
<comment type="subcellular location">
    <subcellularLocation>
        <location evidence="1">Mitochondrion inner membrane</location>
        <topology evidence="1">Multi-pass membrane protein</topology>
    </subcellularLocation>
</comment>
<keyword evidence="1" id="KW-0479">Metal-binding</keyword>
<keyword evidence="1" id="KW-0249">Electron transport</keyword>
<reference evidence="4 5" key="1">
    <citation type="submission" date="2016-07" db="EMBL/GenBank/DDBJ databases">
        <title>Pervasive Adenine N6-methylation of Active Genes in Fungi.</title>
        <authorList>
            <consortium name="DOE Joint Genome Institute"/>
            <person name="Mondo S.J."/>
            <person name="Dannebaum R.O."/>
            <person name="Kuo R.C."/>
            <person name="Labutti K."/>
            <person name="Haridas S."/>
            <person name="Kuo A."/>
            <person name="Salamov A."/>
            <person name="Ahrendt S.R."/>
            <person name="Lipzen A."/>
            <person name="Sullivan W."/>
            <person name="Andreopoulos W.B."/>
            <person name="Clum A."/>
            <person name="Lindquist E."/>
            <person name="Daum C."/>
            <person name="Ramamoorthy G.K."/>
            <person name="Gryganskyi A."/>
            <person name="Culley D."/>
            <person name="Magnuson J.K."/>
            <person name="James T.Y."/>
            <person name="O'Malley M.A."/>
            <person name="Stajich J.E."/>
            <person name="Spatafora J.W."/>
            <person name="Visel A."/>
            <person name="Grigoriev I.V."/>
        </authorList>
    </citation>
    <scope>NUCLEOTIDE SEQUENCE [LARGE SCALE GENOMIC DNA]</scope>
    <source>
        <strain evidence="4 5">JEL800</strain>
    </source>
</reference>
<comment type="pathway">
    <text evidence="1">Energy metabolism; oxidative phosphorylation.</text>
</comment>
<keyword evidence="1" id="KW-0679">Respiratory chain</keyword>
<evidence type="ECO:0000313" key="5">
    <source>
        <dbReference type="Proteomes" id="UP000193642"/>
    </source>
</evidence>
<keyword evidence="1" id="KW-0496">Mitochondrion</keyword>
<dbReference type="InterPro" id="IPR023616">
    <property type="entry name" value="Cyt_c_oxase-like_su1_dom"/>
</dbReference>
<dbReference type="InterPro" id="IPR036927">
    <property type="entry name" value="Cyt_c_oxase-like_su1_sf"/>
</dbReference>
<protein>
    <recommendedName>
        <fullName evidence="1">Cytochrome c oxidase subunit 1</fullName>
        <ecNumber evidence="1">7.1.1.9</ecNumber>
    </recommendedName>
</protein>
<organism evidence="4 5">
    <name type="scientific">Rhizoclosmatium globosum</name>
    <dbReference type="NCBI Taxonomy" id="329046"/>
    <lineage>
        <taxon>Eukaryota</taxon>
        <taxon>Fungi</taxon>
        <taxon>Fungi incertae sedis</taxon>
        <taxon>Chytridiomycota</taxon>
        <taxon>Chytridiomycota incertae sedis</taxon>
        <taxon>Chytridiomycetes</taxon>
        <taxon>Chytridiales</taxon>
        <taxon>Chytriomycetaceae</taxon>
        <taxon>Rhizoclosmatium</taxon>
    </lineage>
</organism>
<keyword evidence="2" id="KW-1133">Transmembrane helix</keyword>
<feature type="transmembrane region" description="Helical" evidence="2">
    <location>
        <begin position="54"/>
        <end position="71"/>
    </location>
</feature>
<dbReference type="Pfam" id="PF00115">
    <property type="entry name" value="COX1"/>
    <property type="match status" value="1"/>
</dbReference>
<dbReference type="GO" id="GO:0015990">
    <property type="term" value="P:electron transport coupled proton transport"/>
    <property type="evidence" value="ECO:0007669"/>
    <property type="project" value="TreeGrafter"/>
</dbReference>
<dbReference type="GO" id="GO:0005743">
    <property type="term" value="C:mitochondrial inner membrane"/>
    <property type="evidence" value="ECO:0007669"/>
    <property type="project" value="UniProtKB-SubCell"/>
</dbReference>
<feature type="non-terminal residue" evidence="4">
    <location>
        <position position="73"/>
    </location>
</feature>
<dbReference type="EC" id="7.1.1.9" evidence="1"/>
<dbReference type="OrthoDB" id="2140737at2759"/>
<comment type="function">
    <text evidence="1">Component of the cytochrome c oxidase, the last enzyme in the mitochondrial electron transport chain which drives oxidative phosphorylation. The respiratory chain contains 3 multisubunit complexes succinate dehydrogenase (complex II, CII), ubiquinol-cytochrome c oxidoreductase (cytochrome b-c1 complex, complex III, CIII) and cytochrome c oxidase (complex IV, CIV), that cooperate to transfer electrons derived from NADH and succinate to molecular oxygen, creating an electrochemical gradient over the inner membrane that drives transmembrane transport and the ATP synthase. Cytochrome c oxidase is the component of the respiratory chain that catalyzes the reduction of oxygen to water. Electrons originating from reduced cytochrome c in the intermembrane space (IMS) are transferred via the dinuclear copper A center (CU(A)) of subunit 2 and heme A of subunit 1 to the active site in subunit 1, a binuclear center (BNC) formed by heme A3 and copper B (CU(B)). The BNC reduces molecular oxygen to 2 water molecules using 4 electrons from cytochrome c in the IMS and 4 protons from the mitochondrial matrix.</text>
</comment>
<evidence type="ECO:0000259" key="3">
    <source>
        <dbReference type="PROSITE" id="PS50855"/>
    </source>
</evidence>
<dbReference type="PANTHER" id="PTHR10422">
    <property type="entry name" value="CYTOCHROME C OXIDASE SUBUNIT 1"/>
    <property type="match status" value="1"/>
</dbReference>
<comment type="catalytic activity">
    <reaction evidence="1">
        <text>4 Fe(II)-[cytochrome c] + O2 + 8 H(+)(in) = 4 Fe(III)-[cytochrome c] + 2 H2O + 4 H(+)(out)</text>
        <dbReference type="Rhea" id="RHEA:11436"/>
        <dbReference type="Rhea" id="RHEA-COMP:10350"/>
        <dbReference type="Rhea" id="RHEA-COMP:14399"/>
        <dbReference type="ChEBI" id="CHEBI:15377"/>
        <dbReference type="ChEBI" id="CHEBI:15378"/>
        <dbReference type="ChEBI" id="CHEBI:15379"/>
        <dbReference type="ChEBI" id="CHEBI:29033"/>
        <dbReference type="ChEBI" id="CHEBI:29034"/>
        <dbReference type="EC" id="7.1.1.9"/>
    </reaction>
</comment>